<evidence type="ECO:0000256" key="7">
    <source>
        <dbReference type="ARBA" id="ARBA00023186"/>
    </source>
</evidence>
<comment type="function">
    <text evidence="8">Molecular chaperone. Has ATPase activity.</text>
</comment>
<comment type="subcellular location">
    <subcellularLocation>
        <location evidence="1 8">Cytoplasm</location>
    </subcellularLocation>
</comment>
<feature type="binding site" evidence="9">
    <location>
        <position position="82"/>
    </location>
    <ligand>
        <name>ATP</name>
        <dbReference type="ChEBI" id="CHEBI:30616"/>
    </ligand>
</feature>
<evidence type="ECO:0000256" key="9">
    <source>
        <dbReference type="PIRSR" id="PIRSR002583-1"/>
    </source>
</evidence>
<dbReference type="GO" id="GO:0005524">
    <property type="term" value="F:ATP binding"/>
    <property type="evidence" value="ECO:0007669"/>
    <property type="project" value="UniProtKB-UniRule"/>
</dbReference>
<evidence type="ECO:0000256" key="3">
    <source>
        <dbReference type="ARBA" id="ARBA00022490"/>
    </source>
</evidence>
<keyword evidence="12" id="KW-1185">Reference proteome</keyword>
<feature type="region of interest" description="C" evidence="8">
    <location>
        <begin position="571"/>
        <end position="648"/>
    </location>
</feature>
<feature type="binding site" evidence="9">
    <location>
        <position position="87"/>
    </location>
    <ligand>
        <name>ATP</name>
        <dbReference type="ChEBI" id="CHEBI:30616"/>
    </ligand>
</feature>
<dbReference type="GO" id="GO:0005737">
    <property type="term" value="C:cytoplasm"/>
    <property type="evidence" value="ECO:0007669"/>
    <property type="project" value="UniProtKB-SubCell"/>
</dbReference>
<dbReference type="Gene3D" id="3.40.50.11260">
    <property type="match status" value="1"/>
</dbReference>
<comment type="caution">
    <text evidence="8">Lacks conserved residue(s) required for the propagation of feature annotation.</text>
</comment>
<dbReference type="InterPro" id="IPR020575">
    <property type="entry name" value="Hsp90_N"/>
</dbReference>
<evidence type="ECO:0000256" key="8">
    <source>
        <dbReference type="HAMAP-Rule" id="MF_00505"/>
    </source>
</evidence>
<comment type="caution">
    <text evidence="11">The sequence shown here is derived from an EMBL/GenBank/DDBJ whole genome shotgun (WGS) entry which is preliminary data.</text>
</comment>
<evidence type="ECO:0000256" key="6">
    <source>
        <dbReference type="ARBA" id="ARBA00023016"/>
    </source>
</evidence>
<protein>
    <recommendedName>
        <fullName evidence="8">Chaperone protein HtpG</fullName>
    </recommendedName>
    <alternativeName>
        <fullName evidence="8">Heat shock protein HtpG</fullName>
    </alternativeName>
    <alternativeName>
        <fullName evidence="8">High temperature protein G</fullName>
    </alternativeName>
</protein>
<comment type="similarity">
    <text evidence="2 8">Belongs to the heat shock protein 90 family.</text>
</comment>
<evidence type="ECO:0000256" key="4">
    <source>
        <dbReference type="ARBA" id="ARBA00022741"/>
    </source>
</evidence>
<feature type="binding site" evidence="9">
    <location>
        <position position="36"/>
    </location>
    <ligand>
        <name>ATP</name>
        <dbReference type="ChEBI" id="CHEBI:30616"/>
    </ligand>
</feature>
<gene>
    <name evidence="8 11" type="primary">htpG</name>
    <name evidence="11" type="ORF">NATSA_03490</name>
</gene>
<dbReference type="PIRSF" id="PIRSF002583">
    <property type="entry name" value="Hsp90"/>
    <property type="match status" value="1"/>
</dbReference>
<dbReference type="GO" id="GO:0140662">
    <property type="term" value="F:ATP-dependent protein folding chaperone"/>
    <property type="evidence" value="ECO:0007669"/>
    <property type="project" value="InterPro"/>
</dbReference>
<name>A0A8J7RL74_9BACT</name>
<dbReference type="InterPro" id="IPR037196">
    <property type="entry name" value="HSP90_C"/>
</dbReference>
<dbReference type="InterPro" id="IPR001404">
    <property type="entry name" value="Hsp90_fam"/>
</dbReference>
<dbReference type="PRINTS" id="PR00775">
    <property type="entry name" value="HEATSHOCK90"/>
</dbReference>
<evidence type="ECO:0000313" key="11">
    <source>
        <dbReference type="EMBL" id="MBP3191719.1"/>
    </source>
</evidence>
<feature type="binding site" evidence="9">
    <location>
        <position position="326"/>
    </location>
    <ligand>
        <name>ATP</name>
        <dbReference type="ChEBI" id="CHEBI:30616"/>
    </ligand>
</feature>
<keyword evidence="6 8" id="KW-0346">Stress response</keyword>
<evidence type="ECO:0000313" key="12">
    <source>
        <dbReference type="Proteomes" id="UP000673975"/>
    </source>
</evidence>
<dbReference type="PANTHER" id="PTHR11528">
    <property type="entry name" value="HEAT SHOCK PROTEIN 90 FAMILY MEMBER"/>
    <property type="match status" value="1"/>
</dbReference>
<accession>A0A8J7RL74</accession>
<dbReference type="Gene3D" id="3.30.565.10">
    <property type="entry name" value="Histidine kinase-like ATPase, C-terminal domain"/>
    <property type="match status" value="1"/>
</dbReference>
<keyword evidence="3 8" id="KW-0963">Cytoplasm</keyword>
<dbReference type="SUPFAM" id="SSF110942">
    <property type="entry name" value="HSP90 C-terminal domain"/>
    <property type="match status" value="1"/>
</dbReference>
<dbReference type="InterPro" id="IPR036890">
    <property type="entry name" value="HATPase_C_sf"/>
</dbReference>
<dbReference type="Gene3D" id="1.20.120.790">
    <property type="entry name" value="Heat shock protein 90, C-terminal domain"/>
    <property type="match status" value="1"/>
</dbReference>
<dbReference type="Gene3D" id="3.30.230.80">
    <property type="match status" value="1"/>
</dbReference>
<feature type="binding site" evidence="9">
    <location>
        <position position="40"/>
    </location>
    <ligand>
        <name>ATP</name>
        <dbReference type="ChEBI" id="CHEBI:30616"/>
    </ligand>
</feature>
<dbReference type="SUPFAM" id="SSF54211">
    <property type="entry name" value="Ribosomal protein S5 domain 2-like"/>
    <property type="match status" value="1"/>
</dbReference>
<evidence type="ECO:0000256" key="5">
    <source>
        <dbReference type="ARBA" id="ARBA00022840"/>
    </source>
</evidence>
<reference evidence="11" key="1">
    <citation type="submission" date="2021-02" db="EMBL/GenBank/DDBJ databases">
        <title>Natronogracilivirga saccharolytica gen. nov. sp. nov. a new anaerobic, haloalkiliphilic carbohydrate-fermenting bacterium from soda lake and proposing of Cyclonatronumiaceae fam. nov. in the phylum Balneolaeota.</title>
        <authorList>
            <person name="Zhilina T.N."/>
            <person name="Sorokin D.Y."/>
            <person name="Zavarzina D.G."/>
            <person name="Toshchakov S.V."/>
            <person name="Kublanov I.V."/>
        </authorList>
    </citation>
    <scope>NUCLEOTIDE SEQUENCE</scope>
    <source>
        <strain evidence="11">Z-1702</strain>
    </source>
</reference>
<sequence length="648" mass="74121">MAKKTKQQFEFKAEMKQLLNLIVNSLYTNPEVFLRELISNSSDALNKVRFKQVTGEKVQSPKLAAQIRINVDEEKQTFAIEDTGIGMTFEDLTERLGTVASSGTMEFIRQLKDQKNKLDGNMIGQFGVGFYSAFMVAEEITVETRHANPDEKAWKWVSDGQGTYEIEETDRTERGTSVSFRLKDEHKEFASPERIKQLIRKYSNFVDYSILVNGEEVNSQGALWHKNKNDVTEEELKEFYKFISNDFEDPLDHLHLAMEGRINFKALVFVPKKAKPDFFRTENLNSLQLYSNRVFVRENCEDLLPEYLRFAEGIVDSEDLPLNVSREVTQSSPVMAKIRDVLVSKILGMIEYWVESEPEKFRTFYDEFGPLFKSGINSDFSNRDRLIELLHFYSTKSLDGTADDAAKKGGKKQDDKKEDAKNEDGEKSAMSDMVSLKSYTERMPDSQKEIYYLSGDNLDELKRDPKLEYFRKKGIEVLLLADPVDAFVVPGIGTYNEKPLKSIEKADLDIEEDETDQKEKVSGDALEQLIRIFKDEAGDQVEDVVASRRLVESPVTLTVGKEGMDSHVEKMMKMMDQQTGPSRRVLEINPSHPVIRNLSNLNQSGKSEPVRLMARQLYDGARLMQGELESPGEFVKRMNSVLELASKQ</sequence>
<proteinExistence type="inferred from homology"/>
<dbReference type="Pfam" id="PF13589">
    <property type="entry name" value="HATPase_c_3"/>
    <property type="match status" value="1"/>
</dbReference>
<feature type="binding site" evidence="9">
    <location>
        <begin position="102"/>
        <end position="103"/>
    </location>
    <ligand>
        <name>ATP</name>
        <dbReference type="ChEBI" id="CHEBI:30616"/>
    </ligand>
</feature>
<feature type="region of interest" description="Disordered" evidence="10">
    <location>
        <begin position="401"/>
        <end position="432"/>
    </location>
</feature>
<dbReference type="EMBL" id="JAFIDN010000002">
    <property type="protein sequence ID" value="MBP3191719.1"/>
    <property type="molecule type" value="Genomic_DNA"/>
</dbReference>
<dbReference type="InterPro" id="IPR020568">
    <property type="entry name" value="Ribosomal_Su5_D2-typ_SF"/>
</dbReference>
<evidence type="ECO:0000256" key="2">
    <source>
        <dbReference type="ARBA" id="ARBA00008239"/>
    </source>
</evidence>
<dbReference type="NCBIfam" id="NF003555">
    <property type="entry name" value="PRK05218.1"/>
    <property type="match status" value="1"/>
</dbReference>
<evidence type="ECO:0000256" key="10">
    <source>
        <dbReference type="SAM" id="MobiDB-lite"/>
    </source>
</evidence>
<dbReference type="RefSeq" id="WP_210510440.1">
    <property type="nucleotide sequence ID" value="NZ_JAFIDN010000002.1"/>
</dbReference>
<evidence type="ECO:0000256" key="1">
    <source>
        <dbReference type="ARBA" id="ARBA00004496"/>
    </source>
</evidence>
<feature type="binding site" evidence="9">
    <location>
        <begin position="125"/>
        <end position="130"/>
    </location>
    <ligand>
        <name>ATP</name>
        <dbReference type="ChEBI" id="CHEBI:30616"/>
    </ligand>
</feature>
<dbReference type="GO" id="GO:0016887">
    <property type="term" value="F:ATP hydrolysis activity"/>
    <property type="evidence" value="ECO:0007669"/>
    <property type="project" value="InterPro"/>
</dbReference>
<dbReference type="FunFam" id="3.30.565.10:FF:000009">
    <property type="entry name" value="Molecular chaperone HtpG"/>
    <property type="match status" value="1"/>
</dbReference>
<comment type="subunit">
    <text evidence="8">Homodimer.</text>
</comment>
<dbReference type="GO" id="GO:0051082">
    <property type="term" value="F:unfolded protein binding"/>
    <property type="evidence" value="ECO:0007669"/>
    <property type="project" value="UniProtKB-UniRule"/>
</dbReference>
<dbReference type="AlphaFoldDB" id="A0A8J7RL74"/>
<keyword evidence="5 8" id="KW-0067">ATP-binding</keyword>
<keyword evidence="7 8" id="KW-0143">Chaperone</keyword>
<dbReference type="HAMAP" id="MF_00505">
    <property type="entry name" value="HSP90"/>
    <property type="match status" value="1"/>
</dbReference>
<feature type="compositionally biased region" description="Basic and acidic residues" evidence="10">
    <location>
        <begin position="404"/>
        <end position="429"/>
    </location>
</feature>
<feature type="binding site" evidence="9">
    <location>
        <position position="176"/>
    </location>
    <ligand>
        <name>ATP</name>
        <dbReference type="ChEBI" id="CHEBI:30616"/>
    </ligand>
</feature>
<organism evidence="11 12">
    <name type="scientific">Natronogracilivirga saccharolytica</name>
    <dbReference type="NCBI Taxonomy" id="2812953"/>
    <lineage>
        <taxon>Bacteria</taxon>
        <taxon>Pseudomonadati</taxon>
        <taxon>Balneolota</taxon>
        <taxon>Balneolia</taxon>
        <taxon>Balneolales</taxon>
        <taxon>Cyclonatronaceae</taxon>
        <taxon>Natronogracilivirga</taxon>
    </lineage>
</organism>
<keyword evidence="4 8" id="KW-0547">Nucleotide-binding</keyword>
<dbReference type="CDD" id="cd16927">
    <property type="entry name" value="HATPase_Hsp90-like"/>
    <property type="match status" value="1"/>
</dbReference>
<feature type="region of interest" description="A; substrate-binding" evidence="8">
    <location>
        <begin position="1"/>
        <end position="326"/>
    </location>
</feature>
<dbReference type="SUPFAM" id="SSF55874">
    <property type="entry name" value="ATPase domain of HSP90 chaperone/DNA topoisomerase II/histidine kinase"/>
    <property type="match status" value="1"/>
</dbReference>
<dbReference type="Proteomes" id="UP000673975">
    <property type="component" value="Unassembled WGS sequence"/>
</dbReference>
<dbReference type="Pfam" id="PF00183">
    <property type="entry name" value="HSP90"/>
    <property type="match status" value="2"/>
</dbReference>